<comment type="caution">
    <text evidence="9">The sequence shown here is derived from an EMBL/GenBank/DDBJ whole genome shotgun (WGS) entry which is preliminary data.</text>
</comment>
<feature type="compositionally biased region" description="Polar residues" evidence="6">
    <location>
        <begin position="270"/>
        <end position="286"/>
    </location>
</feature>
<evidence type="ECO:0000256" key="2">
    <source>
        <dbReference type="ARBA" id="ARBA00022692"/>
    </source>
</evidence>
<evidence type="ECO:0000256" key="1">
    <source>
        <dbReference type="ARBA" id="ARBA00004141"/>
    </source>
</evidence>
<evidence type="ECO:0000313" key="10">
    <source>
        <dbReference type="Proteomes" id="UP001583177"/>
    </source>
</evidence>
<feature type="domain" description="Rhodopsin" evidence="8">
    <location>
        <begin position="27"/>
        <end position="264"/>
    </location>
</feature>
<proteinExistence type="inferred from homology"/>
<accession>A0ABR3WZT3</accession>
<keyword evidence="2 7" id="KW-0812">Transmembrane</keyword>
<evidence type="ECO:0000256" key="7">
    <source>
        <dbReference type="SAM" id="Phobius"/>
    </source>
</evidence>
<evidence type="ECO:0000256" key="4">
    <source>
        <dbReference type="ARBA" id="ARBA00023136"/>
    </source>
</evidence>
<feature type="compositionally biased region" description="Basic and acidic residues" evidence="6">
    <location>
        <begin position="342"/>
        <end position="351"/>
    </location>
</feature>
<dbReference type="EMBL" id="JAWRVE010000043">
    <property type="protein sequence ID" value="KAL1868961.1"/>
    <property type="molecule type" value="Genomic_DNA"/>
</dbReference>
<evidence type="ECO:0000259" key="8">
    <source>
        <dbReference type="Pfam" id="PF20684"/>
    </source>
</evidence>
<keyword evidence="3 7" id="KW-1133">Transmembrane helix</keyword>
<dbReference type="InterPro" id="IPR052337">
    <property type="entry name" value="SAT4-like"/>
</dbReference>
<organism evidence="9 10">
    <name type="scientific">Diaporthe australafricana</name>
    <dbReference type="NCBI Taxonomy" id="127596"/>
    <lineage>
        <taxon>Eukaryota</taxon>
        <taxon>Fungi</taxon>
        <taxon>Dikarya</taxon>
        <taxon>Ascomycota</taxon>
        <taxon>Pezizomycotina</taxon>
        <taxon>Sordariomycetes</taxon>
        <taxon>Sordariomycetidae</taxon>
        <taxon>Diaporthales</taxon>
        <taxon>Diaporthaceae</taxon>
        <taxon>Diaporthe</taxon>
    </lineage>
</organism>
<evidence type="ECO:0000256" key="5">
    <source>
        <dbReference type="ARBA" id="ARBA00038359"/>
    </source>
</evidence>
<sequence length="370" mass="41180">MVMENLQPLAYAISSIAFAIGTLSFFVRFYCRAVIKNAFGWDDVLSIFLLLVNTMQQVILYTFLHYGSGLHASTLSTYQLEKITLWLFVEEIFYMVTHWTVKMTFLIFYLRLSPNKTFRVWCFATMGLNTAFMVINWLLALLQCIPLDAYFHPAAHPNAKCINKNVLLLGPSILNIITDVIILVLPIRTIWKLNMSRRKKIAVTGVLGFGASSVIVAACRFIVLAELGTTTDPSFVLGNMVIVAAIEIQLAIVAVNLPAMKALYSGMTGGSSNDQSEPISGSNGYKLSSMDAKGRKIRSAPSRKNLAAPVVDVSITRHMASESEEELWQREHQGKVQVTKTVEIETSHSESDSNTVGKESSQPQYARHWA</sequence>
<dbReference type="PANTHER" id="PTHR33048:SF47">
    <property type="entry name" value="INTEGRAL MEMBRANE PROTEIN-RELATED"/>
    <property type="match status" value="1"/>
</dbReference>
<protein>
    <recommendedName>
        <fullName evidence="8">Rhodopsin domain-containing protein</fullName>
    </recommendedName>
</protein>
<keyword evidence="10" id="KW-1185">Reference proteome</keyword>
<gene>
    <name evidence="9" type="ORF">Daus18300_005797</name>
</gene>
<feature type="transmembrane region" description="Helical" evidence="7">
    <location>
        <begin position="203"/>
        <end position="223"/>
    </location>
</feature>
<feature type="transmembrane region" description="Helical" evidence="7">
    <location>
        <begin position="235"/>
        <end position="257"/>
    </location>
</feature>
<feature type="transmembrane region" description="Helical" evidence="7">
    <location>
        <begin position="83"/>
        <end position="108"/>
    </location>
</feature>
<name>A0ABR3WZT3_9PEZI</name>
<feature type="region of interest" description="Disordered" evidence="6">
    <location>
        <begin position="269"/>
        <end position="301"/>
    </location>
</feature>
<feature type="transmembrane region" description="Helical" evidence="7">
    <location>
        <begin position="43"/>
        <end position="63"/>
    </location>
</feature>
<comment type="subcellular location">
    <subcellularLocation>
        <location evidence="1">Membrane</location>
        <topology evidence="1">Multi-pass membrane protein</topology>
    </subcellularLocation>
</comment>
<feature type="region of interest" description="Disordered" evidence="6">
    <location>
        <begin position="341"/>
        <end position="370"/>
    </location>
</feature>
<evidence type="ECO:0000313" key="9">
    <source>
        <dbReference type="EMBL" id="KAL1868961.1"/>
    </source>
</evidence>
<feature type="compositionally biased region" description="Polar residues" evidence="6">
    <location>
        <begin position="352"/>
        <end position="364"/>
    </location>
</feature>
<dbReference type="PANTHER" id="PTHR33048">
    <property type="entry name" value="PTH11-LIKE INTEGRAL MEMBRANE PROTEIN (AFU_ORTHOLOGUE AFUA_5G11245)"/>
    <property type="match status" value="1"/>
</dbReference>
<dbReference type="InterPro" id="IPR049326">
    <property type="entry name" value="Rhodopsin_dom_fungi"/>
</dbReference>
<feature type="transmembrane region" description="Helical" evidence="7">
    <location>
        <begin position="120"/>
        <end position="142"/>
    </location>
</feature>
<dbReference type="Proteomes" id="UP001583177">
    <property type="component" value="Unassembled WGS sequence"/>
</dbReference>
<evidence type="ECO:0000256" key="6">
    <source>
        <dbReference type="SAM" id="MobiDB-lite"/>
    </source>
</evidence>
<reference evidence="9 10" key="1">
    <citation type="journal article" date="2024" name="IMA Fungus">
        <title>IMA Genome - F19 : A genome assembly and annotation guide to empower mycologists, including annotated draft genome sequences of Ceratocystis pirilliformis, Diaporthe australafricana, Fusarium ophioides, Paecilomyces lecythidis, and Sporothrix stenoceras.</title>
        <authorList>
            <person name="Aylward J."/>
            <person name="Wilson A.M."/>
            <person name="Visagie C.M."/>
            <person name="Spraker J."/>
            <person name="Barnes I."/>
            <person name="Buitendag C."/>
            <person name="Ceriani C."/>
            <person name="Del Mar Angel L."/>
            <person name="du Plessis D."/>
            <person name="Fuchs T."/>
            <person name="Gasser K."/>
            <person name="Kramer D."/>
            <person name="Li W."/>
            <person name="Munsamy K."/>
            <person name="Piso A."/>
            <person name="Price J.L."/>
            <person name="Sonnekus B."/>
            <person name="Thomas C."/>
            <person name="van der Nest A."/>
            <person name="van Dijk A."/>
            <person name="van Heerden A."/>
            <person name="van Vuuren N."/>
            <person name="Yilmaz N."/>
            <person name="Duong T.A."/>
            <person name="van der Merwe N.A."/>
            <person name="Wingfield M.J."/>
            <person name="Wingfield B.D."/>
        </authorList>
    </citation>
    <scope>NUCLEOTIDE SEQUENCE [LARGE SCALE GENOMIC DNA]</scope>
    <source>
        <strain evidence="9 10">CMW 18300</strain>
    </source>
</reference>
<feature type="transmembrane region" description="Helical" evidence="7">
    <location>
        <begin position="173"/>
        <end position="191"/>
    </location>
</feature>
<keyword evidence="4 7" id="KW-0472">Membrane</keyword>
<feature type="transmembrane region" description="Helical" evidence="7">
    <location>
        <begin position="12"/>
        <end position="31"/>
    </location>
</feature>
<comment type="similarity">
    <text evidence="5">Belongs to the SAT4 family.</text>
</comment>
<dbReference type="Pfam" id="PF20684">
    <property type="entry name" value="Fung_rhodopsin"/>
    <property type="match status" value="1"/>
</dbReference>
<evidence type="ECO:0000256" key="3">
    <source>
        <dbReference type="ARBA" id="ARBA00022989"/>
    </source>
</evidence>